<dbReference type="EMBL" id="JBHUIY010000063">
    <property type="protein sequence ID" value="MFD2235673.1"/>
    <property type="molecule type" value="Genomic_DNA"/>
</dbReference>
<dbReference type="InterPro" id="IPR010016">
    <property type="entry name" value="PxpB"/>
</dbReference>
<dbReference type="Gene3D" id="2.40.100.10">
    <property type="entry name" value="Cyclophilin-like"/>
    <property type="match status" value="1"/>
</dbReference>
<dbReference type="GO" id="GO:0016787">
    <property type="term" value="F:hydrolase activity"/>
    <property type="evidence" value="ECO:0007669"/>
    <property type="project" value="UniProtKB-KW"/>
</dbReference>
<protein>
    <submittedName>
        <fullName evidence="5">Allophanate hydrolase subunit 1</fullName>
    </submittedName>
</protein>
<dbReference type="SMART" id="SM00796">
    <property type="entry name" value="AHS1"/>
    <property type="match status" value="1"/>
</dbReference>
<evidence type="ECO:0000256" key="2">
    <source>
        <dbReference type="ARBA" id="ARBA00022801"/>
    </source>
</evidence>
<dbReference type="SUPFAM" id="SSF50891">
    <property type="entry name" value="Cyclophilin-like"/>
    <property type="match status" value="1"/>
</dbReference>
<keyword evidence="1" id="KW-0547">Nucleotide-binding</keyword>
<dbReference type="PANTHER" id="PTHR34698:SF2">
    <property type="entry name" value="5-OXOPROLINASE SUBUNIT B"/>
    <property type="match status" value="1"/>
</dbReference>
<organism evidence="5 6">
    <name type="scientific">Phaeospirillum tilakii</name>
    <dbReference type="NCBI Taxonomy" id="741673"/>
    <lineage>
        <taxon>Bacteria</taxon>
        <taxon>Pseudomonadati</taxon>
        <taxon>Pseudomonadota</taxon>
        <taxon>Alphaproteobacteria</taxon>
        <taxon>Rhodospirillales</taxon>
        <taxon>Rhodospirillaceae</taxon>
        <taxon>Phaeospirillum</taxon>
    </lineage>
</organism>
<evidence type="ECO:0000313" key="5">
    <source>
        <dbReference type="EMBL" id="MFD2235673.1"/>
    </source>
</evidence>
<evidence type="ECO:0000256" key="1">
    <source>
        <dbReference type="ARBA" id="ARBA00022741"/>
    </source>
</evidence>
<dbReference type="Gene3D" id="3.30.1360.40">
    <property type="match status" value="1"/>
</dbReference>
<name>A0ABW5CHX3_9PROT</name>
<feature type="domain" description="Carboxyltransferase" evidence="4">
    <location>
        <begin position="4"/>
        <end position="199"/>
    </location>
</feature>
<dbReference type="RefSeq" id="WP_377319066.1">
    <property type="nucleotide sequence ID" value="NZ_JBHUIY010000063.1"/>
</dbReference>
<dbReference type="InterPro" id="IPR003833">
    <property type="entry name" value="CT_C_D"/>
</dbReference>
<dbReference type="SUPFAM" id="SSF160467">
    <property type="entry name" value="PH0987 N-terminal domain-like"/>
    <property type="match status" value="1"/>
</dbReference>
<gene>
    <name evidence="5" type="ORF">ACFSNB_17885</name>
</gene>
<comment type="caution">
    <text evidence="5">The sequence shown here is derived from an EMBL/GenBank/DDBJ whole genome shotgun (WGS) entry which is preliminary data.</text>
</comment>
<evidence type="ECO:0000259" key="4">
    <source>
        <dbReference type="SMART" id="SM00796"/>
    </source>
</evidence>
<accession>A0ABW5CHX3</accession>
<evidence type="ECO:0000256" key="3">
    <source>
        <dbReference type="ARBA" id="ARBA00022840"/>
    </source>
</evidence>
<dbReference type="Proteomes" id="UP001597296">
    <property type="component" value="Unassembled WGS sequence"/>
</dbReference>
<keyword evidence="3" id="KW-0067">ATP-binding</keyword>
<sequence>MQPVHVHSLGDTAFSLEFAEDGAAAALAALLGPAGLPGLVELVPTPRALLVIYDPLTTTRAELEPAVLARATQAATEPPPPPRRWVLPVCAEGDFAPDLAEIAAATGLSGDGVLDRLCASPLRVAMLGFLPGFAYLDGLDPALHRPRRASPRPRVPAGSVAIAGARAAVYPAASPGGWHLLGRCPLVLFDPQASPPTPFAAGDQVRFERINAAAFTRLAAEGAKP</sequence>
<keyword evidence="6" id="KW-1185">Reference proteome</keyword>
<dbReference type="Pfam" id="PF02682">
    <property type="entry name" value="CT_C_D"/>
    <property type="match status" value="1"/>
</dbReference>
<evidence type="ECO:0000313" key="6">
    <source>
        <dbReference type="Proteomes" id="UP001597296"/>
    </source>
</evidence>
<reference evidence="6" key="1">
    <citation type="journal article" date="2019" name="Int. J. Syst. Evol. Microbiol.">
        <title>The Global Catalogue of Microorganisms (GCM) 10K type strain sequencing project: providing services to taxonomists for standard genome sequencing and annotation.</title>
        <authorList>
            <consortium name="The Broad Institute Genomics Platform"/>
            <consortium name="The Broad Institute Genome Sequencing Center for Infectious Disease"/>
            <person name="Wu L."/>
            <person name="Ma J."/>
        </authorList>
    </citation>
    <scope>NUCLEOTIDE SEQUENCE [LARGE SCALE GENOMIC DNA]</scope>
    <source>
        <strain evidence="6">KCTC 15012</strain>
    </source>
</reference>
<dbReference type="PANTHER" id="PTHR34698">
    <property type="entry name" value="5-OXOPROLINASE SUBUNIT B"/>
    <property type="match status" value="1"/>
</dbReference>
<dbReference type="InterPro" id="IPR029000">
    <property type="entry name" value="Cyclophilin-like_dom_sf"/>
</dbReference>
<proteinExistence type="predicted"/>
<keyword evidence="2 5" id="KW-0378">Hydrolase</keyword>